<evidence type="ECO:0008006" key="3">
    <source>
        <dbReference type="Google" id="ProtNLM"/>
    </source>
</evidence>
<proteinExistence type="predicted"/>
<comment type="caution">
    <text evidence="1">The sequence shown here is derived from an EMBL/GenBank/DDBJ whole genome shotgun (WGS) entry which is preliminary data.</text>
</comment>
<keyword evidence="2" id="KW-1185">Reference proteome</keyword>
<dbReference type="PANTHER" id="PTHR34613">
    <property type="entry name" value="SLL0800 PROTEIN"/>
    <property type="match status" value="1"/>
</dbReference>
<dbReference type="EMBL" id="JBHSBH010000013">
    <property type="protein sequence ID" value="MFC3998286.1"/>
    <property type="molecule type" value="Genomic_DNA"/>
</dbReference>
<sequence>MPSKAHEFPLDLIRHKPDIAVDLLSVANTSEFPKFAHVRCESGDATTTVPAELRCDSVVVCEDSDRSPALAIITENQLGRDDDKRFSWPQYVANIRARLRCPVALLVLTPNDRIATWCETPIELGCGHIRPSALSLTALKPFTDPEQAIRHPEMAILALASNPTDDTVVLKALAPAMRALKGSPGAVYADYLLAALPAAAKKYLEDAVKQGTYEYQTELFRAPYLKGQAEGRAEGKAEGEAHSIFLVLAARGIDVPDAVCERINACTDIPTLNTWVSRAATVNTIEELFG</sequence>
<evidence type="ECO:0000313" key="2">
    <source>
        <dbReference type="Proteomes" id="UP001595847"/>
    </source>
</evidence>
<dbReference type="Proteomes" id="UP001595847">
    <property type="component" value="Unassembled WGS sequence"/>
</dbReference>
<reference evidence="2" key="1">
    <citation type="journal article" date="2019" name="Int. J. Syst. Evol. Microbiol.">
        <title>The Global Catalogue of Microorganisms (GCM) 10K type strain sequencing project: providing services to taxonomists for standard genome sequencing and annotation.</title>
        <authorList>
            <consortium name="The Broad Institute Genomics Platform"/>
            <consortium name="The Broad Institute Genome Sequencing Center for Infectious Disease"/>
            <person name="Wu L."/>
            <person name="Ma J."/>
        </authorList>
    </citation>
    <scope>NUCLEOTIDE SEQUENCE [LARGE SCALE GENOMIC DNA]</scope>
    <source>
        <strain evidence="2">TBRC 1826</strain>
    </source>
</reference>
<accession>A0ABV8FQ41</accession>
<evidence type="ECO:0000313" key="1">
    <source>
        <dbReference type="EMBL" id="MFC3998286.1"/>
    </source>
</evidence>
<name>A0ABV8FQ41_9ACTN</name>
<gene>
    <name evidence="1" type="ORF">ACFOVU_20340</name>
</gene>
<dbReference type="PANTHER" id="PTHR34613:SF1">
    <property type="entry name" value="SLL6017 PROTEIN"/>
    <property type="match status" value="1"/>
</dbReference>
<dbReference type="RefSeq" id="WP_378536016.1">
    <property type="nucleotide sequence ID" value="NZ_JBHSBH010000013.1"/>
</dbReference>
<organism evidence="1 2">
    <name type="scientific">Nocardiopsis sediminis</name>
    <dbReference type="NCBI Taxonomy" id="1778267"/>
    <lineage>
        <taxon>Bacteria</taxon>
        <taxon>Bacillati</taxon>
        <taxon>Actinomycetota</taxon>
        <taxon>Actinomycetes</taxon>
        <taxon>Streptosporangiales</taxon>
        <taxon>Nocardiopsidaceae</taxon>
        <taxon>Nocardiopsis</taxon>
    </lineage>
</organism>
<protein>
    <recommendedName>
        <fullName evidence="3">DUF4365 domain-containing protein</fullName>
    </recommendedName>
</protein>